<evidence type="ECO:0000313" key="2">
    <source>
        <dbReference type="EMBL" id="KAK8923675.1"/>
    </source>
</evidence>
<dbReference type="PANTHER" id="PTHR33699">
    <property type="entry name" value="EXPRESSED PROTEIN"/>
    <property type="match status" value="1"/>
</dbReference>
<comment type="caution">
    <text evidence="2">The sequence shown here is derived from an EMBL/GenBank/DDBJ whole genome shotgun (WGS) entry which is preliminary data.</text>
</comment>
<evidence type="ECO:0000313" key="3">
    <source>
        <dbReference type="Proteomes" id="UP001418222"/>
    </source>
</evidence>
<dbReference type="Proteomes" id="UP001418222">
    <property type="component" value="Unassembled WGS sequence"/>
</dbReference>
<sequence length="113" mass="12924">MIPTTVFEEEDLFKVPVAMPVKSFRQYGGDHCCRKVRQFQGRKANGVGMEQQQQRRQGRVCNPATGGPRRRRSPTAVDEDLYKIPPELFCQTPKRKRLVRKLLSGCMGLNCVD</sequence>
<organism evidence="2 3">
    <name type="scientific">Platanthera zijinensis</name>
    <dbReference type="NCBI Taxonomy" id="2320716"/>
    <lineage>
        <taxon>Eukaryota</taxon>
        <taxon>Viridiplantae</taxon>
        <taxon>Streptophyta</taxon>
        <taxon>Embryophyta</taxon>
        <taxon>Tracheophyta</taxon>
        <taxon>Spermatophyta</taxon>
        <taxon>Magnoliopsida</taxon>
        <taxon>Liliopsida</taxon>
        <taxon>Asparagales</taxon>
        <taxon>Orchidaceae</taxon>
        <taxon>Orchidoideae</taxon>
        <taxon>Orchideae</taxon>
        <taxon>Orchidinae</taxon>
        <taxon>Platanthera</taxon>
    </lineage>
</organism>
<name>A0AAP0B1I8_9ASPA</name>
<dbReference type="EMBL" id="JBBWWQ010000017">
    <property type="protein sequence ID" value="KAK8923675.1"/>
    <property type="molecule type" value="Genomic_DNA"/>
</dbReference>
<reference evidence="2 3" key="1">
    <citation type="journal article" date="2022" name="Nat. Plants">
        <title>Genomes of leafy and leafless Platanthera orchids illuminate the evolution of mycoheterotrophy.</title>
        <authorList>
            <person name="Li M.H."/>
            <person name="Liu K.W."/>
            <person name="Li Z."/>
            <person name="Lu H.C."/>
            <person name="Ye Q.L."/>
            <person name="Zhang D."/>
            <person name="Wang J.Y."/>
            <person name="Li Y.F."/>
            <person name="Zhong Z.M."/>
            <person name="Liu X."/>
            <person name="Yu X."/>
            <person name="Liu D.K."/>
            <person name="Tu X.D."/>
            <person name="Liu B."/>
            <person name="Hao Y."/>
            <person name="Liao X.Y."/>
            <person name="Jiang Y.T."/>
            <person name="Sun W.H."/>
            <person name="Chen J."/>
            <person name="Chen Y.Q."/>
            <person name="Ai Y."/>
            <person name="Zhai J.W."/>
            <person name="Wu S.S."/>
            <person name="Zhou Z."/>
            <person name="Hsiao Y.Y."/>
            <person name="Wu W.L."/>
            <person name="Chen Y.Y."/>
            <person name="Lin Y.F."/>
            <person name="Hsu J.L."/>
            <person name="Li C.Y."/>
            <person name="Wang Z.W."/>
            <person name="Zhao X."/>
            <person name="Zhong W.Y."/>
            <person name="Ma X.K."/>
            <person name="Ma L."/>
            <person name="Huang J."/>
            <person name="Chen G.Z."/>
            <person name="Huang M.Z."/>
            <person name="Huang L."/>
            <person name="Peng D.H."/>
            <person name="Luo Y.B."/>
            <person name="Zou S.Q."/>
            <person name="Chen S.P."/>
            <person name="Lan S."/>
            <person name="Tsai W.C."/>
            <person name="Van de Peer Y."/>
            <person name="Liu Z.J."/>
        </authorList>
    </citation>
    <scope>NUCLEOTIDE SEQUENCE [LARGE SCALE GENOMIC DNA]</scope>
    <source>
        <strain evidence="2">Lor287</strain>
    </source>
</reference>
<dbReference type="PANTHER" id="PTHR33699:SF3">
    <property type="entry name" value="OS06G0347300 PROTEIN"/>
    <property type="match status" value="1"/>
</dbReference>
<protein>
    <submittedName>
        <fullName evidence="2">Uncharacterized protein</fullName>
    </submittedName>
</protein>
<keyword evidence="3" id="KW-1185">Reference proteome</keyword>
<gene>
    <name evidence="2" type="ORF">KSP39_PZI019340</name>
</gene>
<accession>A0AAP0B1I8</accession>
<feature type="region of interest" description="Disordered" evidence="1">
    <location>
        <begin position="43"/>
        <end position="75"/>
    </location>
</feature>
<dbReference type="AlphaFoldDB" id="A0AAP0B1I8"/>
<proteinExistence type="predicted"/>
<evidence type="ECO:0000256" key="1">
    <source>
        <dbReference type="SAM" id="MobiDB-lite"/>
    </source>
</evidence>